<name>A0A398D4Q3_9BACT</name>
<dbReference type="GO" id="GO:0016491">
    <property type="term" value="F:oxidoreductase activity"/>
    <property type="evidence" value="ECO:0007669"/>
    <property type="project" value="InterPro"/>
</dbReference>
<dbReference type="InterPro" id="IPR050627">
    <property type="entry name" value="Nitroreductase/BluB"/>
</dbReference>
<dbReference type="Pfam" id="PF00881">
    <property type="entry name" value="Nitroreductase"/>
    <property type="match status" value="1"/>
</dbReference>
<keyword evidence="3" id="KW-1185">Reference proteome</keyword>
<dbReference type="EMBL" id="QXIS01000012">
    <property type="protein sequence ID" value="RIE06451.1"/>
    <property type="molecule type" value="Genomic_DNA"/>
</dbReference>
<dbReference type="OrthoDB" id="9812811at2"/>
<feature type="domain" description="Nitroreductase" evidence="1">
    <location>
        <begin position="7"/>
        <end position="148"/>
    </location>
</feature>
<dbReference type="InterPro" id="IPR029479">
    <property type="entry name" value="Nitroreductase"/>
</dbReference>
<dbReference type="InterPro" id="IPR000415">
    <property type="entry name" value="Nitroreductase-like"/>
</dbReference>
<dbReference type="PANTHER" id="PTHR23026">
    <property type="entry name" value="NADPH NITROREDUCTASE"/>
    <property type="match status" value="1"/>
</dbReference>
<dbReference type="Gene3D" id="3.40.109.10">
    <property type="entry name" value="NADH Oxidase"/>
    <property type="match status" value="1"/>
</dbReference>
<dbReference type="RefSeq" id="WP_119088759.1">
    <property type="nucleotide sequence ID" value="NZ_QXIS01000012.1"/>
</dbReference>
<gene>
    <name evidence="2" type="ORF">SMC7_02255</name>
</gene>
<accession>A0A398D4Q3</accession>
<sequence>MDVKNAIEARRAYRSFDPVAITDDLIWDLARSASLSASCFNNQPWRYVFVRDPDMLAKVCTAMTKGNQWTERASMIIAVFSRPELDCVIKEREYNWFDTGMATALLILRATELGLVAHPIAGFRPDEVKPMLGIPENMRLLTLVIVGKHTTVPNPILSEKQLHDEVERPPRLPLERIAFIDRVPDGEPVGEPIPH</sequence>
<organism evidence="2 3">
    <name type="scientific">Candidatus Cryosericum terrychapinii</name>
    <dbReference type="NCBI Taxonomy" id="2290919"/>
    <lineage>
        <taxon>Bacteria</taxon>
        <taxon>Pseudomonadati</taxon>
        <taxon>Caldisericota/Cryosericota group</taxon>
        <taxon>Candidatus Cryosericota</taxon>
        <taxon>Candidatus Cryosericia</taxon>
        <taxon>Candidatus Cryosericales</taxon>
        <taxon>Candidatus Cryosericaceae</taxon>
        <taxon>Candidatus Cryosericum</taxon>
    </lineage>
</organism>
<evidence type="ECO:0000313" key="2">
    <source>
        <dbReference type="EMBL" id="RIE06451.1"/>
    </source>
</evidence>
<evidence type="ECO:0000313" key="3">
    <source>
        <dbReference type="Proteomes" id="UP000266328"/>
    </source>
</evidence>
<comment type="caution">
    <text evidence="2">The sequence shown here is derived from an EMBL/GenBank/DDBJ whole genome shotgun (WGS) entry which is preliminary data.</text>
</comment>
<dbReference type="CDD" id="cd02138">
    <property type="entry name" value="TdsD-like"/>
    <property type="match status" value="1"/>
</dbReference>
<dbReference type="AlphaFoldDB" id="A0A398D4Q3"/>
<dbReference type="SUPFAM" id="SSF55469">
    <property type="entry name" value="FMN-dependent nitroreductase-like"/>
    <property type="match status" value="1"/>
</dbReference>
<dbReference type="Proteomes" id="UP000266328">
    <property type="component" value="Unassembled WGS sequence"/>
</dbReference>
<dbReference type="PANTHER" id="PTHR23026:SF100">
    <property type="entry name" value="NITROREDUCTASE"/>
    <property type="match status" value="1"/>
</dbReference>
<reference evidence="2 3" key="1">
    <citation type="submission" date="2018-09" db="EMBL/GenBank/DDBJ databases">
        <title>Discovery and Ecogenomic Context for Candidatus Cryosericales, a Global Caldiserica Order Active in Thawing Permafrost.</title>
        <authorList>
            <person name="Martinez M.A."/>
            <person name="Woodcroft B.J."/>
            <person name="Ignacio Espinoza J.C."/>
            <person name="Zayed A."/>
            <person name="Singleton C.M."/>
            <person name="Boyd J."/>
            <person name="Li Y.-F."/>
            <person name="Purvine S."/>
            <person name="Maughan H."/>
            <person name="Hodgkins S.B."/>
            <person name="Anderson D."/>
            <person name="Sederholm M."/>
            <person name="Temperton B."/>
            <person name="Saleska S.R."/>
            <person name="Tyson G.W."/>
            <person name="Rich V.I."/>
        </authorList>
    </citation>
    <scope>NUCLEOTIDE SEQUENCE [LARGE SCALE GENOMIC DNA]</scope>
    <source>
        <strain evidence="2 3">SMC7</strain>
    </source>
</reference>
<evidence type="ECO:0000259" key="1">
    <source>
        <dbReference type="Pfam" id="PF00881"/>
    </source>
</evidence>
<protein>
    <submittedName>
        <fullName evidence="2">Nitroreductase</fullName>
    </submittedName>
</protein>
<proteinExistence type="predicted"/>